<proteinExistence type="predicted"/>
<name>A0A9R1WND1_LACSA</name>
<keyword evidence="3" id="KW-1185">Reference proteome</keyword>
<reference evidence="2 3" key="1">
    <citation type="journal article" date="2017" name="Nat. Commun.">
        <title>Genome assembly with in vitro proximity ligation data and whole-genome triplication in lettuce.</title>
        <authorList>
            <person name="Reyes-Chin-Wo S."/>
            <person name="Wang Z."/>
            <person name="Yang X."/>
            <person name="Kozik A."/>
            <person name="Arikit S."/>
            <person name="Song C."/>
            <person name="Xia L."/>
            <person name="Froenicke L."/>
            <person name="Lavelle D.O."/>
            <person name="Truco M.J."/>
            <person name="Xia R."/>
            <person name="Zhu S."/>
            <person name="Xu C."/>
            <person name="Xu H."/>
            <person name="Xu X."/>
            <person name="Cox K."/>
            <person name="Korf I."/>
            <person name="Meyers B.C."/>
            <person name="Michelmore R.W."/>
        </authorList>
    </citation>
    <scope>NUCLEOTIDE SEQUENCE [LARGE SCALE GENOMIC DNA]</scope>
    <source>
        <strain evidence="3">cv. Salinas</strain>
        <tissue evidence="2">Seedlings</tissue>
    </source>
</reference>
<protein>
    <submittedName>
        <fullName evidence="2">Uncharacterized protein</fullName>
    </submittedName>
</protein>
<evidence type="ECO:0000313" key="2">
    <source>
        <dbReference type="EMBL" id="KAJ0225900.1"/>
    </source>
</evidence>
<feature type="region of interest" description="Disordered" evidence="1">
    <location>
        <begin position="1"/>
        <end position="24"/>
    </location>
</feature>
<dbReference type="EMBL" id="NBSK02000001">
    <property type="protein sequence ID" value="KAJ0225900.1"/>
    <property type="molecule type" value="Genomic_DNA"/>
</dbReference>
<comment type="caution">
    <text evidence="2">The sequence shown here is derived from an EMBL/GenBank/DDBJ whole genome shotgun (WGS) entry which is preliminary data.</text>
</comment>
<organism evidence="2 3">
    <name type="scientific">Lactuca sativa</name>
    <name type="common">Garden lettuce</name>
    <dbReference type="NCBI Taxonomy" id="4236"/>
    <lineage>
        <taxon>Eukaryota</taxon>
        <taxon>Viridiplantae</taxon>
        <taxon>Streptophyta</taxon>
        <taxon>Embryophyta</taxon>
        <taxon>Tracheophyta</taxon>
        <taxon>Spermatophyta</taxon>
        <taxon>Magnoliopsida</taxon>
        <taxon>eudicotyledons</taxon>
        <taxon>Gunneridae</taxon>
        <taxon>Pentapetalae</taxon>
        <taxon>asterids</taxon>
        <taxon>campanulids</taxon>
        <taxon>Asterales</taxon>
        <taxon>Asteraceae</taxon>
        <taxon>Cichorioideae</taxon>
        <taxon>Cichorieae</taxon>
        <taxon>Lactucinae</taxon>
        <taxon>Lactuca</taxon>
    </lineage>
</organism>
<gene>
    <name evidence="2" type="ORF">LSAT_V11C100036890</name>
</gene>
<accession>A0A9R1WND1</accession>
<dbReference type="AlphaFoldDB" id="A0A9R1WND1"/>
<evidence type="ECO:0000256" key="1">
    <source>
        <dbReference type="SAM" id="MobiDB-lite"/>
    </source>
</evidence>
<evidence type="ECO:0000313" key="3">
    <source>
        <dbReference type="Proteomes" id="UP000235145"/>
    </source>
</evidence>
<dbReference type="Proteomes" id="UP000235145">
    <property type="component" value="Unassembled WGS sequence"/>
</dbReference>
<sequence>MVNDAMAKHKQTMEIEKNPHKRSQWAQKMDRWNTALVEVANLKGNDVNGSKYLSLPTRLQYSMASMSSSSIFFENFIFESIGTSVGLQSSMPASLRNLPVGEQTHLLVIHHAEKQILHDTLCHLNKITIPSFYYIGEE</sequence>